<feature type="active site" description="O-(3'-phospho-DNA)-tyrosine intermediate" evidence="10">
    <location>
        <position position="266"/>
    </location>
</feature>
<evidence type="ECO:0000256" key="9">
    <source>
        <dbReference type="ARBA" id="ARBA00023306"/>
    </source>
</evidence>
<evidence type="ECO:0000256" key="4">
    <source>
        <dbReference type="ARBA" id="ARBA00022618"/>
    </source>
</evidence>
<dbReference type="GO" id="GO:0005737">
    <property type="term" value="C:cytoplasm"/>
    <property type="evidence" value="ECO:0007669"/>
    <property type="project" value="UniProtKB-SubCell"/>
</dbReference>
<evidence type="ECO:0000256" key="7">
    <source>
        <dbReference type="ARBA" id="ARBA00023125"/>
    </source>
</evidence>
<feature type="active site" evidence="10">
    <location>
        <position position="234"/>
    </location>
</feature>
<feature type="active site" evidence="10">
    <location>
        <position position="135"/>
    </location>
</feature>
<dbReference type="CDD" id="cd00798">
    <property type="entry name" value="INT_XerDC_C"/>
    <property type="match status" value="1"/>
</dbReference>
<name>A0A4Y8IQV6_9BACI</name>
<evidence type="ECO:0000313" key="14">
    <source>
        <dbReference type="EMBL" id="TFB23221.1"/>
    </source>
</evidence>
<dbReference type="GO" id="GO:0003677">
    <property type="term" value="F:DNA binding"/>
    <property type="evidence" value="ECO:0007669"/>
    <property type="project" value="UniProtKB-UniRule"/>
</dbReference>
<dbReference type="GO" id="GO:0051301">
    <property type="term" value="P:cell division"/>
    <property type="evidence" value="ECO:0007669"/>
    <property type="project" value="UniProtKB-UniRule"/>
</dbReference>
<dbReference type="InterPro" id="IPR013762">
    <property type="entry name" value="Integrase-like_cat_sf"/>
</dbReference>
<dbReference type="InterPro" id="IPR004107">
    <property type="entry name" value="Integrase_SAM-like_N"/>
</dbReference>
<feature type="domain" description="Tyr recombinase" evidence="12">
    <location>
        <begin position="95"/>
        <end position="279"/>
    </location>
</feature>
<keyword evidence="4 10" id="KW-0132">Cell division</keyword>
<sequence length="285" mass="33244">MKVEKNASPITINHYIRDVKQFHDFLKREVIDNLNEINHLNIRLFLTELYDGELSRRSVSRKISSLRSYFNFLELEGTVKQNPFKFVSMPKMKKNIPEFFYEEELVKLFEVEDLTTHLGQRNQAILEVLYATGMRVNELVKLKLSDVDFSLNTVLVFGKGSKERYIPFGSFASHSLNQYINDGRNQLLNKADHTEYVFLNHRGQPLTDRGVRYVLNEMIKRASLSSTIHPHKLRHTFATHLLNEGADLRTVQDMLGHENLSSTQVYTHVTSDYLQKIYKNAHPRS</sequence>
<dbReference type="Gene3D" id="1.10.443.10">
    <property type="entry name" value="Intergrase catalytic core"/>
    <property type="match status" value="1"/>
</dbReference>
<evidence type="ECO:0000256" key="10">
    <source>
        <dbReference type="HAMAP-Rule" id="MF_01808"/>
    </source>
</evidence>
<keyword evidence="3 10" id="KW-0963">Cytoplasm</keyword>
<evidence type="ECO:0000256" key="1">
    <source>
        <dbReference type="ARBA" id="ARBA00004496"/>
    </source>
</evidence>
<evidence type="ECO:0000256" key="6">
    <source>
        <dbReference type="ARBA" id="ARBA00022908"/>
    </source>
</evidence>
<dbReference type="NCBIfam" id="NF001399">
    <property type="entry name" value="PRK00283.1"/>
    <property type="match status" value="1"/>
</dbReference>
<dbReference type="InterPro" id="IPR011010">
    <property type="entry name" value="DNA_brk_join_enz"/>
</dbReference>
<comment type="similarity">
    <text evidence="2 10">Belongs to the 'phage' integrase family. XerC subfamily.</text>
</comment>
<keyword evidence="6 10" id="KW-0229">DNA integration</keyword>
<feature type="active site" evidence="10">
    <location>
        <position position="257"/>
    </location>
</feature>
<gene>
    <name evidence="10 14" type="primary">xerC</name>
    <name evidence="14" type="ORF">E3U55_05230</name>
</gene>
<dbReference type="HAMAP" id="MF_01808">
    <property type="entry name" value="Recomb_XerC_XerD"/>
    <property type="match status" value="1"/>
</dbReference>
<dbReference type="PANTHER" id="PTHR30349">
    <property type="entry name" value="PHAGE INTEGRASE-RELATED"/>
    <property type="match status" value="1"/>
</dbReference>
<dbReference type="Pfam" id="PF00589">
    <property type="entry name" value="Phage_integrase"/>
    <property type="match status" value="1"/>
</dbReference>
<evidence type="ECO:0000256" key="2">
    <source>
        <dbReference type="ARBA" id="ARBA00006657"/>
    </source>
</evidence>
<evidence type="ECO:0000256" key="3">
    <source>
        <dbReference type="ARBA" id="ARBA00022490"/>
    </source>
</evidence>
<feature type="active site" evidence="10">
    <location>
        <position position="231"/>
    </location>
</feature>
<keyword evidence="9 10" id="KW-0131">Cell cycle</keyword>
<comment type="function">
    <text evidence="10">Site-specific tyrosine recombinase, which acts by catalyzing the cutting and rejoining of the recombining DNA molecules. The XerC-XerD complex is essential to convert dimers of the bacterial chromosome into monomers to permit their segregation at cell division. It also contributes to the segregational stability of plasmids.</text>
</comment>
<evidence type="ECO:0000256" key="11">
    <source>
        <dbReference type="NCBIfam" id="TIGR02224"/>
    </source>
</evidence>
<dbReference type="AlphaFoldDB" id="A0A4Y8IQV6"/>
<proteinExistence type="inferred from homology"/>
<dbReference type="GO" id="GO:0006313">
    <property type="term" value="P:DNA transposition"/>
    <property type="evidence" value="ECO:0007669"/>
    <property type="project" value="UniProtKB-UniRule"/>
</dbReference>
<feature type="domain" description="Core-binding (CB)" evidence="13">
    <location>
        <begin position="1"/>
        <end position="74"/>
    </location>
</feature>
<keyword evidence="15" id="KW-1185">Reference proteome</keyword>
<comment type="subunit">
    <text evidence="10">Forms a cyclic heterotetrameric complex composed of two molecules of XerC and two molecules of XerD.</text>
</comment>
<dbReference type="GO" id="GO:0009037">
    <property type="term" value="F:tyrosine-based site-specific recombinase activity"/>
    <property type="evidence" value="ECO:0007669"/>
    <property type="project" value="UniProtKB-UniRule"/>
</dbReference>
<keyword evidence="5 10" id="KW-0159">Chromosome partition</keyword>
<dbReference type="InterPro" id="IPR023009">
    <property type="entry name" value="Tyrosine_recombinase_XerC/XerD"/>
</dbReference>
<dbReference type="OrthoDB" id="9801717at2"/>
<dbReference type="InterPro" id="IPR044068">
    <property type="entry name" value="CB"/>
</dbReference>
<accession>A0A4Y8IQV6</accession>
<dbReference type="Proteomes" id="UP000297975">
    <property type="component" value="Unassembled WGS sequence"/>
</dbReference>
<evidence type="ECO:0000256" key="8">
    <source>
        <dbReference type="ARBA" id="ARBA00023172"/>
    </source>
</evidence>
<dbReference type="PROSITE" id="PS51900">
    <property type="entry name" value="CB"/>
    <property type="match status" value="1"/>
</dbReference>
<evidence type="ECO:0000259" key="13">
    <source>
        <dbReference type="PROSITE" id="PS51900"/>
    </source>
</evidence>
<reference evidence="14 15" key="1">
    <citation type="submission" date="2019-03" db="EMBL/GenBank/DDBJ databases">
        <authorList>
            <person name="He R.-H."/>
        </authorList>
    </citation>
    <scope>NUCLEOTIDE SEQUENCE [LARGE SCALE GENOMIC DNA]</scope>
    <source>
        <strain evidence="15">SH 714</strain>
    </source>
</reference>
<evidence type="ECO:0000313" key="15">
    <source>
        <dbReference type="Proteomes" id="UP000297975"/>
    </source>
</evidence>
<dbReference type="Pfam" id="PF02899">
    <property type="entry name" value="Phage_int_SAM_1"/>
    <property type="match status" value="1"/>
</dbReference>
<dbReference type="NCBIfam" id="TIGR02224">
    <property type="entry name" value="recomb_XerC"/>
    <property type="match status" value="1"/>
</dbReference>
<organism evidence="14 15">
    <name type="scientific">Filobacillus milosensis</name>
    <dbReference type="NCBI Taxonomy" id="94137"/>
    <lineage>
        <taxon>Bacteria</taxon>
        <taxon>Bacillati</taxon>
        <taxon>Bacillota</taxon>
        <taxon>Bacilli</taxon>
        <taxon>Bacillales</taxon>
        <taxon>Bacillaceae</taxon>
        <taxon>Filobacillus</taxon>
    </lineage>
</organism>
<dbReference type="SUPFAM" id="SSF56349">
    <property type="entry name" value="DNA breaking-rejoining enzymes"/>
    <property type="match status" value="1"/>
</dbReference>
<dbReference type="EMBL" id="SOPW01000004">
    <property type="protein sequence ID" value="TFB23221.1"/>
    <property type="molecule type" value="Genomic_DNA"/>
</dbReference>
<comment type="subcellular location">
    <subcellularLocation>
        <location evidence="1 10">Cytoplasm</location>
    </subcellularLocation>
</comment>
<dbReference type="PROSITE" id="PS51898">
    <property type="entry name" value="TYR_RECOMBINASE"/>
    <property type="match status" value="1"/>
</dbReference>
<comment type="caution">
    <text evidence="14">The sequence shown here is derived from an EMBL/GenBank/DDBJ whole genome shotgun (WGS) entry which is preliminary data.</text>
</comment>
<dbReference type="InterPro" id="IPR002104">
    <property type="entry name" value="Integrase_catalytic"/>
</dbReference>
<dbReference type="GO" id="GO:0007059">
    <property type="term" value="P:chromosome segregation"/>
    <property type="evidence" value="ECO:0007669"/>
    <property type="project" value="UniProtKB-UniRule"/>
</dbReference>
<dbReference type="InterPro" id="IPR011931">
    <property type="entry name" value="Recomb_XerC"/>
</dbReference>
<keyword evidence="8 10" id="KW-0233">DNA recombination</keyword>
<dbReference type="PANTHER" id="PTHR30349:SF77">
    <property type="entry name" value="TYROSINE RECOMBINASE XERC"/>
    <property type="match status" value="1"/>
</dbReference>
<protein>
    <recommendedName>
        <fullName evidence="10 11">Tyrosine recombinase XerC</fullName>
    </recommendedName>
</protein>
<evidence type="ECO:0000259" key="12">
    <source>
        <dbReference type="PROSITE" id="PS51898"/>
    </source>
</evidence>
<evidence type="ECO:0000256" key="5">
    <source>
        <dbReference type="ARBA" id="ARBA00022829"/>
    </source>
</evidence>
<dbReference type="InterPro" id="IPR010998">
    <property type="entry name" value="Integrase_recombinase_N"/>
</dbReference>
<dbReference type="InterPro" id="IPR050090">
    <property type="entry name" value="Tyrosine_recombinase_XerCD"/>
</dbReference>
<feature type="active site" evidence="10">
    <location>
        <position position="159"/>
    </location>
</feature>
<keyword evidence="7 10" id="KW-0238">DNA-binding</keyword>
<dbReference type="Gene3D" id="1.10.150.130">
    <property type="match status" value="1"/>
</dbReference>